<dbReference type="EMBL" id="JBHMBK010000012">
    <property type="protein sequence ID" value="MFB9686153.1"/>
    <property type="molecule type" value="Genomic_DNA"/>
</dbReference>
<name>A0ABV5U437_9PSEU</name>
<proteinExistence type="predicted"/>
<comment type="caution">
    <text evidence="1">The sequence shown here is derived from an EMBL/GenBank/DDBJ whole genome shotgun (WGS) entry which is preliminary data.</text>
</comment>
<dbReference type="Proteomes" id="UP001589535">
    <property type="component" value="Unassembled WGS sequence"/>
</dbReference>
<reference evidence="1 2" key="1">
    <citation type="submission" date="2024-09" db="EMBL/GenBank/DDBJ databases">
        <authorList>
            <person name="Sun Q."/>
            <person name="Mori K."/>
        </authorList>
    </citation>
    <scope>NUCLEOTIDE SEQUENCE [LARGE SCALE GENOMIC DNA]</scope>
    <source>
        <strain evidence="1 2">JCM 13852</strain>
    </source>
</reference>
<protein>
    <submittedName>
        <fullName evidence="1">Uncharacterized protein</fullName>
    </submittedName>
</protein>
<gene>
    <name evidence="1" type="ORF">ACFFTO_18305</name>
</gene>
<evidence type="ECO:0000313" key="1">
    <source>
        <dbReference type="EMBL" id="MFB9686153.1"/>
    </source>
</evidence>
<accession>A0ABV5U437</accession>
<organism evidence="1 2">
    <name type="scientific">Amycolatopsis plumensis</name>
    <dbReference type="NCBI Taxonomy" id="236508"/>
    <lineage>
        <taxon>Bacteria</taxon>
        <taxon>Bacillati</taxon>
        <taxon>Actinomycetota</taxon>
        <taxon>Actinomycetes</taxon>
        <taxon>Pseudonocardiales</taxon>
        <taxon>Pseudonocardiaceae</taxon>
        <taxon>Amycolatopsis</taxon>
    </lineage>
</organism>
<sequence>MRTFHDILADIDRELAAAESIPTDAPVSVAAFLRELLAREVQTLTTPNGDTVDTVPAAAIRRELDHLTHNARP</sequence>
<dbReference type="RefSeq" id="WP_378194890.1">
    <property type="nucleotide sequence ID" value="NZ_JBHMBK010000012.1"/>
</dbReference>
<evidence type="ECO:0000313" key="2">
    <source>
        <dbReference type="Proteomes" id="UP001589535"/>
    </source>
</evidence>
<keyword evidence="2" id="KW-1185">Reference proteome</keyword>